<evidence type="ECO:0000313" key="3">
    <source>
        <dbReference type="Proteomes" id="UP001575622"/>
    </source>
</evidence>
<gene>
    <name evidence="2" type="ORF">ACEU3E_17580</name>
</gene>
<accession>A0ABV4V1Q2</accession>
<keyword evidence="1" id="KW-1133">Transmembrane helix</keyword>
<organism evidence="2 3">
    <name type="scientific">Paenibacillus oleatilyticus</name>
    <dbReference type="NCBI Taxonomy" id="2594886"/>
    <lineage>
        <taxon>Bacteria</taxon>
        <taxon>Bacillati</taxon>
        <taxon>Bacillota</taxon>
        <taxon>Bacilli</taxon>
        <taxon>Bacillales</taxon>
        <taxon>Paenibacillaceae</taxon>
        <taxon>Paenibacillus</taxon>
    </lineage>
</organism>
<feature type="transmembrane region" description="Helical" evidence="1">
    <location>
        <begin position="50"/>
        <end position="74"/>
    </location>
</feature>
<protein>
    <submittedName>
        <fullName evidence="2">Uncharacterized protein</fullName>
    </submittedName>
</protein>
<sequence length="216" mass="25137">MFDNGLEKKLIKAIWFFTIFLSLFFVVFLVLYIVYPEATRNMKLGEMDFLAFAGSLIGGFLALFGALFTIVYSISSVREMAEKQDRDKFIDHYPMKMKTITEITDELSNFVSQISYPHPQVQELKEVSDGVFKLLEKASLTNGYIFNEVEVLGEKVWKEISSINFEYNMGYSINQEKVIDSRDKVKQELQASIEIIENEKKLYRDKFLEYANESRS</sequence>
<dbReference type="Proteomes" id="UP001575622">
    <property type="component" value="Unassembled WGS sequence"/>
</dbReference>
<comment type="caution">
    <text evidence="2">The sequence shown here is derived from an EMBL/GenBank/DDBJ whole genome shotgun (WGS) entry which is preliminary data.</text>
</comment>
<dbReference type="EMBL" id="JBHDLN010000008">
    <property type="protein sequence ID" value="MFB0843998.1"/>
    <property type="molecule type" value="Genomic_DNA"/>
</dbReference>
<keyword evidence="1" id="KW-0472">Membrane</keyword>
<evidence type="ECO:0000256" key="1">
    <source>
        <dbReference type="SAM" id="Phobius"/>
    </source>
</evidence>
<dbReference type="RefSeq" id="WP_373953430.1">
    <property type="nucleotide sequence ID" value="NZ_JBHDLN010000008.1"/>
</dbReference>
<name>A0ABV4V1Q2_9BACL</name>
<proteinExistence type="predicted"/>
<keyword evidence="1" id="KW-0812">Transmembrane</keyword>
<evidence type="ECO:0000313" key="2">
    <source>
        <dbReference type="EMBL" id="MFB0843998.1"/>
    </source>
</evidence>
<keyword evidence="3" id="KW-1185">Reference proteome</keyword>
<feature type="transmembrane region" description="Helical" evidence="1">
    <location>
        <begin position="12"/>
        <end position="35"/>
    </location>
</feature>
<reference evidence="2 3" key="1">
    <citation type="submission" date="2024-09" db="EMBL/GenBank/DDBJ databases">
        <authorList>
            <person name="Makale K.P.P."/>
            <person name="Makhzoum A."/>
            <person name="Rantong G."/>
            <person name="Rahube T.O."/>
        </authorList>
    </citation>
    <scope>NUCLEOTIDE SEQUENCE [LARGE SCALE GENOMIC DNA]</scope>
    <source>
        <strain evidence="2 3">KM_D13</strain>
    </source>
</reference>